<dbReference type="Proteomes" id="UP000054097">
    <property type="component" value="Unassembled WGS sequence"/>
</dbReference>
<accession>A0A0C3B5E5</accession>
<dbReference type="AlphaFoldDB" id="A0A0C3B5E5"/>
<gene>
    <name evidence="1" type="ORF">M408DRAFT_179140</name>
</gene>
<keyword evidence="2" id="KW-1185">Reference proteome</keyword>
<evidence type="ECO:0000313" key="1">
    <source>
        <dbReference type="EMBL" id="KIM26676.1"/>
    </source>
</evidence>
<reference evidence="1 2" key="1">
    <citation type="submission" date="2014-04" db="EMBL/GenBank/DDBJ databases">
        <authorList>
            <consortium name="DOE Joint Genome Institute"/>
            <person name="Kuo A."/>
            <person name="Zuccaro A."/>
            <person name="Kohler A."/>
            <person name="Nagy L.G."/>
            <person name="Floudas D."/>
            <person name="Copeland A."/>
            <person name="Barry K.W."/>
            <person name="Cichocki N."/>
            <person name="Veneault-Fourrey C."/>
            <person name="LaButti K."/>
            <person name="Lindquist E.A."/>
            <person name="Lipzen A."/>
            <person name="Lundell T."/>
            <person name="Morin E."/>
            <person name="Murat C."/>
            <person name="Sun H."/>
            <person name="Tunlid A."/>
            <person name="Henrissat B."/>
            <person name="Grigoriev I.V."/>
            <person name="Hibbett D.S."/>
            <person name="Martin F."/>
            <person name="Nordberg H.P."/>
            <person name="Cantor M.N."/>
            <person name="Hua S.X."/>
        </authorList>
    </citation>
    <scope>NUCLEOTIDE SEQUENCE [LARGE SCALE GENOMIC DNA]</scope>
    <source>
        <strain evidence="1 2">MAFF 305830</strain>
    </source>
</reference>
<dbReference type="EMBL" id="KN824304">
    <property type="protein sequence ID" value="KIM26676.1"/>
    <property type="molecule type" value="Genomic_DNA"/>
</dbReference>
<reference evidence="2" key="2">
    <citation type="submission" date="2015-01" db="EMBL/GenBank/DDBJ databases">
        <title>Evolutionary Origins and Diversification of the Mycorrhizal Mutualists.</title>
        <authorList>
            <consortium name="DOE Joint Genome Institute"/>
            <consortium name="Mycorrhizal Genomics Consortium"/>
            <person name="Kohler A."/>
            <person name="Kuo A."/>
            <person name="Nagy L.G."/>
            <person name="Floudas D."/>
            <person name="Copeland A."/>
            <person name="Barry K.W."/>
            <person name="Cichocki N."/>
            <person name="Veneault-Fourrey C."/>
            <person name="LaButti K."/>
            <person name="Lindquist E.A."/>
            <person name="Lipzen A."/>
            <person name="Lundell T."/>
            <person name="Morin E."/>
            <person name="Murat C."/>
            <person name="Riley R."/>
            <person name="Ohm R."/>
            <person name="Sun H."/>
            <person name="Tunlid A."/>
            <person name="Henrissat B."/>
            <person name="Grigoriev I.V."/>
            <person name="Hibbett D.S."/>
            <person name="Martin F."/>
        </authorList>
    </citation>
    <scope>NUCLEOTIDE SEQUENCE [LARGE SCALE GENOMIC DNA]</scope>
    <source>
        <strain evidence="2">MAFF 305830</strain>
    </source>
</reference>
<evidence type="ECO:0000313" key="2">
    <source>
        <dbReference type="Proteomes" id="UP000054097"/>
    </source>
</evidence>
<organism evidence="1 2">
    <name type="scientific">Serendipita vermifera MAFF 305830</name>
    <dbReference type="NCBI Taxonomy" id="933852"/>
    <lineage>
        <taxon>Eukaryota</taxon>
        <taxon>Fungi</taxon>
        <taxon>Dikarya</taxon>
        <taxon>Basidiomycota</taxon>
        <taxon>Agaricomycotina</taxon>
        <taxon>Agaricomycetes</taxon>
        <taxon>Sebacinales</taxon>
        <taxon>Serendipitaceae</taxon>
        <taxon>Serendipita</taxon>
    </lineage>
</organism>
<proteinExistence type="predicted"/>
<sequence length="80" mass="9004">MHPCVRMRWQAPAVKGKLWRPEALKGWSPAKDSDGWKWVKKGTNVPDIRESELGDTQGAMLTEKEMKSLDLRGGDVVPES</sequence>
<name>A0A0C3B5E5_SERVB</name>
<protein>
    <submittedName>
        <fullName evidence="1">Uncharacterized protein</fullName>
    </submittedName>
</protein>
<dbReference type="HOGENOM" id="CLU_2591287_0_0_1"/>